<dbReference type="EMBL" id="BAABAQ010000003">
    <property type="protein sequence ID" value="GAA4188555.1"/>
    <property type="molecule type" value="Genomic_DNA"/>
</dbReference>
<feature type="transmembrane region" description="Helical" evidence="1">
    <location>
        <begin position="118"/>
        <end position="140"/>
    </location>
</feature>
<evidence type="ECO:0000313" key="2">
    <source>
        <dbReference type="EMBL" id="GAA4188555.1"/>
    </source>
</evidence>
<keyword evidence="1" id="KW-0472">Membrane</keyword>
<dbReference type="InterPro" id="IPR021315">
    <property type="entry name" value="Gap/Sap"/>
</dbReference>
<keyword evidence="1" id="KW-0812">Transmembrane</keyword>
<feature type="transmembrane region" description="Helical" evidence="1">
    <location>
        <begin position="160"/>
        <end position="181"/>
    </location>
</feature>
<dbReference type="Proteomes" id="UP001501251">
    <property type="component" value="Unassembled WGS sequence"/>
</dbReference>
<dbReference type="Pfam" id="PF11139">
    <property type="entry name" value="SfLAP"/>
    <property type="match status" value="1"/>
</dbReference>
<organism evidence="2 3">
    <name type="scientific">Streptosporangium oxazolinicum</name>
    <dbReference type="NCBI Taxonomy" id="909287"/>
    <lineage>
        <taxon>Bacteria</taxon>
        <taxon>Bacillati</taxon>
        <taxon>Actinomycetota</taxon>
        <taxon>Actinomycetes</taxon>
        <taxon>Streptosporangiales</taxon>
        <taxon>Streptosporangiaceae</taxon>
        <taxon>Streptosporangium</taxon>
    </lineage>
</organism>
<feature type="transmembrane region" description="Helical" evidence="1">
    <location>
        <begin position="79"/>
        <end position="97"/>
    </location>
</feature>
<name>A0ABP8AR58_9ACTN</name>
<comment type="caution">
    <text evidence="2">The sequence shown here is derived from an EMBL/GenBank/DDBJ whole genome shotgun (WGS) entry which is preliminary data.</text>
</comment>
<proteinExistence type="predicted"/>
<feature type="transmembrane region" description="Helical" evidence="1">
    <location>
        <begin position="6"/>
        <end position="29"/>
    </location>
</feature>
<feature type="transmembrane region" description="Helical" evidence="1">
    <location>
        <begin position="201"/>
        <end position="220"/>
    </location>
</feature>
<keyword evidence="1" id="KW-1133">Transmembrane helix</keyword>
<accession>A0ABP8AR58</accession>
<feature type="transmembrane region" description="Helical" evidence="1">
    <location>
        <begin position="41"/>
        <end position="67"/>
    </location>
</feature>
<reference evidence="3" key="1">
    <citation type="journal article" date="2019" name="Int. J. Syst. Evol. Microbiol.">
        <title>The Global Catalogue of Microorganisms (GCM) 10K type strain sequencing project: providing services to taxonomists for standard genome sequencing and annotation.</title>
        <authorList>
            <consortium name="The Broad Institute Genomics Platform"/>
            <consortium name="The Broad Institute Genome Sequencing Center for Infectious Disease"/>
            <person name="Wu L."/>
            <person name="Ma J."/>
        </authorList>
    </citation>
    <scope>NUCLEOTIDE SEQUENCE [LARGE SCALE GENOMIC DNA]</scope>
    <source>
        <strain evidence="3">JCM 17388</strain>
    </source>
</reference>
<protein>
    <submittedName>
        <fullName evidence="2">GAP family protein</fullName>
    </submittedName>
</protein>
<evidence type="ECO:0000313" key="3">
    <source>
        <dbReference type="Proteomes" id="UP001501251"/>
    </source>
</evidence>
<evidence type="ECO:0000256" key="1">
    <source>
        <dbReference type="SAM" id="Phobius"/>
    </source>
</evidence>
<sequence length="226" mass="24275">MTTELVLTLGALALVDSTSFGTLGIPAYLLLASDRSPTGRLLVYLTTVATFYFAVGVALMLGLAAALDAFEEALYSRTAYWVQLVIGVGLFLLSFRFDSKRQREKAGPSRWEPRLGGPGTMVLLGLTAALLEVATMLPYLGAIGFMTGASLPTAQWVPLLAAYVVVMILPSLVLLGVKTVAGGWLDPKLERLRTWMRRHSASTIGWTLGIVGFLVAYDAAGRLFTT</sequence>
<gene>
    <name evidence="2" type="ORF">GCM10022252_24030</name>
</gene>
<dbReference type="RefSeq" id="WP_344917861.1">
    <property type="nucleotide sequence ID" value="NZ_BAABAQ010000003.1"/>
</dbReference>
<keyword evidence="3" id="KW-1185">Reference proteome</keyword>